<organism evidence="5 6">
    <name type="scientific">Moraxella nasicaprae</name>
    <dbReference type="NCBI Taxonomy" id="2904122"/>
    <lineage>
        <taxon>Bacteria</taxon>
        <taxon>Pseudomonadati</taxon>
        <taxon>Pseudomonadota</taxon>
        <taxon>Gammaproteobacteria</taxon>
        <taxon>Moraxellales</taxon>
        <taxon>Moraxellaceae</taxon>
        <taxon>Moraxella</taxon>
    </lineage>
</organism>
<dbReference type="InterPro" id="IPR029056">
    <property type="entry name" value="Ribokinase-like"/>
</dbReference>
<dbReference type="GO" id="GO:0016301">
    <property type="term" value="F:kinase activity"/>
    <property type="evidence" value="ECO:0007669"/>
    <property type="project" value="UniProtKB-KW"/>
</dbReference>
<dbReference type="InterPro" id="IPR052700">
    <property type="entry name" value="Carb_kinase_PfkB-like"/>
</dbReference>
<dbReference type="InterPro" id="IPR002173">
    <property type="entry name" value="Carboh/pur_kinase_PfkB_CS"/>
</dbReference>
<evidence type="ECO:0000256" key="1">
    <source>
        <dbReference type="ARBA" id="ARBA00010688"/>
    </source>
</evidence>
<dbReference type="Gene3D" id="3.40.1190.20">
    <property type="match status" value="1"/>
</dbReference>
<dbReference type="Gene3D" id="3.30.1110.10">
    <property type="match status" value="1"/>
</dbReference>
<sequence length="336" mass="35382">MTFDVVAIGNALVDSEFSLSQDELQQVGLTYGNMTLADETAQQALFDGLQKQGVTLAKQSGGGSAANSMVAFGCLGGQAFYHCRVGDDELGKFYLADLANCGVQTDPAFAISAEGQTGSCAVLVTPDGERTMQTHLGASSCIDESNVKFDVLTGAKWLYLEGYLAMSPSVSDALDKLHQTARQAGAKIAVSFADPAVVKFAKDGLEKMLAKGVDAIFCNHEEATLFAQADGNADPINALIKYSELVVITNSDKPTTIAVRGNNGIEEYQVDIVPVQSVIDTNGAGDNYAGAFLYGLSQDYSLTDCGKLAATVAARIVSQFGSRLTSTDYQAIKNSL</sequence>
<evidence type="ECO:0000313" key="5">
    <source>
        <dbReference type="EMBL" id="UXZ05660.1"/>
    </source>
</evidence>
<accession>A0ABY6F724</accession>
<comment type="similarity">
    <text evidence="1">Belongs to the carbohydrate kinase PfkB family.</text>
</comment>
<dbReference type="RefSeq" id="WP_263077174.1">
    <property type="nucleotide sequence ID" value="NZ_CP089977.1"/>
</dbReference>
<protein>
    <submittedName>
        <fullName evidence="5">Adenosine kinase</fullName>
    </submittedName>
</protein>
<keyword evidence="3 5" id="KW-0418">Kinase</keyword>
<keyword evidence="2" id="KW-0808">Transferase</keyword>
<reference evidence="5" key="1">
    <citation type="submission" date="2021-12" db="EMBL/GenBank/DDBJ databases">
        <title>taxonomy of Moraxella sp. ZY201224.</title>
        <authorList>
            <person name="Li F."/>
        </authorList>
    </citation>
    <scope>NUCLEOTIDE SEQUENCE</scope>
    <source>
        <strain evidence="5">ZY201224</strain>
    </source>
</reference>
<gene>
    <name evidence="5" type="ORF">LU297_04255</name>
</gene>
<dbReference type="Pfam" id="PF00294">
    <property type="entry name" value="PfkB"/>
    <property type="match status" value="1"/>
</dbReference>
<evidence type="ECO:0000259" key="4">
    <source>
        <dbReference type="Pfam" id="PF00294"/>
    </source>
</evidence>
<proteinExistence type="inferred from homology"/>
<feature type="domain" description="Carbohydrate kinase PfkB" evidence="4">
    <location>
        <begin position="58"/>
        <end position="324"/>
    </location>
</feature>
<dbReference type="InterPro" id="IPR011611">
    <property type="entry name" value="PfkB_dom"/>
</dbReference>
<dbReference type="SUPFAM" id="SSF53613">
    <property type="entry name" value="Ribokinase-like"/>
    <property type="match status" value="1"/>
</dbReference>
<keyword evidence="6" id="KW-1185">Reference proteome</keyword>
<dbReference type="Proteomes" id="UP001063782">
    <property type="component" value="Chromosome"/>
</dbReference>
<dbReference type="CDD" id="cd01168">
    <property type="entry name" value="adenosine_kinase"/>
    <property type="match status" value="1"/>
</dbReference>
<evidence type="ECO:0000256" key="3">
    <source>
        <dbReference type="ARBA" id="ARBA00022777"/>
    </source>
</evidence>
<dbReference type="PANTHER" id="PTHR43320:SF3">
    <property type="entry name" value="CARBOHYDRATE KINASE PFKB DOMAIN-CONTAINING PROTEIN"/>
    <property type="match status" value="1"/>
</dbReference>
<dbReference type="PANTHER" id="PTHR43320">
    <property type="entry name" value="SUGAR KINASE"/>
    <property type="match status" value="1"/>
</dbReference>
<name>A0ABY6F724_9GAMM</name>
<evidence type="ECO:0000313" key="6">
    <source>
        <dbReference type="Proteomes" id="UP001063782"/>
    </source>
</evidence>
<dbReference type="EMBL" id="CP089977">
    <property type="protein sequence ID" value="UXZ05660.1"/>
    <property type="molecule type" value="Genomic_DNA"/>
</dbReference>
<evidence type="ECO:0000256" key="2">
    <source>
        <dbReference type="ARBA" id="ARBA00022679"/>
    </source>
</evidence>
<dbReference type="PROSITE" id="PS00584">
    <property type="entry name" value="PFKB_KINASES_2"/>
    <property type="match status" value="1"/>
</dbReference>